<sequence>MIIPAIPVIPVILSGGAGTRLWPVSREGHPKPFIRLADGESLLHKTYRRAAAIATQDEIVTVTNRDHYFLSKDEFLAAGLGEQRPHFLLEPCGRNTAPAIAAAALALRERYGDAAIMVVMAADHLIRDEAEFAEAARAAAKLASEGHIVTFGIRPDKPETGFGYIECGSAVGSGKDGAARVQRFVEKPDAATAAQYLTSGRYLWNSGMFCFSVGVILAELERHAPDVLATARTCIDVSPSEEGVGGLRRELDAASFSNAPDISIDYAVMERSDRVVVIPAAFDWSDIGSWSALQQLVAPDADGNRALGEALFVDCANTFVQSENRLIAAVGLKDLILIDTPDAVLAVHPDHVQDVRKIVQQLKTAGHDACKLHRTVARPWGTYTVLEEGRHFKIKRIVVKPGAALSLQLHHHRSEHWIVVQGMAKVTNGDSVLYVNINESTYIPAGHKHRLENPGLLDLVMIEVQSGEYLGEDDIVRFADQYGRGQSVAN</sequence>
<keyword evidence="3 12" id="KW-0808">Transferase</keyword>
<comment type="similarity">
    <text evidence="1 8">Belongs to the mannose-6-phosphate isomerase type 2 family.</text>
</comment>
<dbReference type="InterPro" id="IPR001538">
    <property type="entry name" value="Man6P_isomerase-2_C"/>
</dbReference>
<dbReference type="Pfam" id="PF22640">
    <property type="entry name" value="ManC_GMP_beta-helix"/>
    <property type="match status" value="1"/>
</dbReference>
<organism evidence="12 13">
    <name type="scientific">Sterolibacterium denitrificans</name>
    <dbReference type="NCBI Taxonomy" id="157592"/>
    <lineage>
        <taxon>Bacteria</taxon>
        <taxon>Pseudomonadati</taxon>
        <taxon>Pseudomonadota</taxon>
        <taxon>Betaproteobacteria</taxon>
        <taxon>Nitrosomonadales</taxon>
        <taxon>Sterolibacteriaceae</taxon>
        <taxon>Sterolibacterium</taxon>
    </lineage>
</organism>
<dbReference type="InterPro" id="IPR029044">
    <property type="entry name" value="Nucleotide-diphossugar_trans"/>
</dbReference>
<evidence type="ECO:0000256" key="2">
    <source>
        <dbReference type="ARBA" id="ARBA00012387"/>
    </source>
</evidence>
<dbReference type="EC" id="2.7.7.13" evidence="2"/>
<evidence type="ECO:0000256" key="3">
    <source>
        <dbReference type="ARBA" id="ARBA00022679"/>
    </source>
</evidence>
<dbReference type="GO" id="GO:0004475">
    <property type="term" value="F:mannose-1-phosphate guanylyltransferase (GTP) activity"/>
    <property type="evidence" value="ECO:0007669"/>
    <property type="project" value="UniProtKB-EC"/>
</dbReference>
<dbReference type="SUPFAM" id="SSF53448">
    <property type="entry name" value="Nucleotide-diphospho-sugar transferases"/>
    <property type="match status" value="1"/>
</dbReference>
<gene>
    <name evidence="12" type="primary">cpsB</name>
    <name evidence="12" type="ORF">SDENCHOL_10591</name>
</gene>
<protein>
    <recommendedName>
        <fullName evidence="2">mannose-1-phosphate guanylyltransferase</fullName>
        <ecNumber evidence="2">2.7.7.13</ecNumber>
    </recommendedName>
</protein>
<dbReference type="RefSeq" id="WP_154715979.1">
    <property type="nucleotide sequence ID" value="NZ_LT837803.1"/>
</dbReference>
<dbReference type="PANTHER" id="PTHR46390">
    <property type="entry name" value="MANNOSE-1-PHOSPHATE GUANYLYLTRANSFERASE"/>
    <property type="match status" value="1"/>
</dbReference>
<dbReference type="Gene3D" id="3.90.550.10">
    <property type="entry name" value="Spore Coat Polysaccharide Biosynthesis Protein SpsA, Chain A"/>
    <property type="match status" value="1"/>
</dbReference>
<dbReference type="CDD" id="cd02509">
    <property type="entry name" value="GDP-M1P_Guanylyltransferase"/>
    <property type="match status" value="1"/>
</dbReference>
<evidence type="ECO:0000259" key="9">
    <source>
        <dbReference type="Pfam" id="PF00483"/>
    </source>
</evidence>
<keyword evidence="6" id="KW-0342">GTP-binding</keyword>
<dbReference type="PANTHER" id="PTHR46390:SF1">
    <property type="entry name" value="MANNOSE-1-PHOSPHATE GUANYLYLTRANSFERASE"/>
    <property type="match status" value="1"/>
</dbReference>
<evidence type="ECO:0000313" key="13">
    <source>
        <dbReference type="Proteomes" id="UP000242886"/>
    </source>
</evidence>
<dbReference type="CDD" id="cd02213">
    <property type="entry name" value="cupin_PMI_typeII_C"/>
    <property type="match status" value="1"/>
</dbReference>
<dbReference type="InterPro" id="IPR011051">
    <property type="entry name" value="RmlC_Cupin_sf"/>
</dbReference>
<dbReference type="NCBIfam" id="TIGR01479">
    <property type="entry name" value="GMP_PMI"/>
    <property type="match status" value="1"/>
</dbReference>
<name>A0A7Z7HPQ9_9PROT</name>
<evidence type="ECO:0000256" key="1">
    <source>
        <dbReference type="ARBA" id="ARBA00006115"/>
    </source>
</evidence>
<dbReference type="GO" id="GO:0005525">
    <property type="term" value="F:GTP binding"/>
    <property type="evidence" value="ECO:0007669"/>
    <property type="project" value="UniProtKB-KW"/>
</dbReference>
<dbReference type="InterPro" id="IPR006375">
    <property type="entry name" value="Man1P_GuaTrfase/Man6P_Isoase"/>
</dbReference>
<dbReference type="FunFam" id="2.60.120.10:FF:000032">
    <property type="entry name" value="Mannose-1-phosphate guanylyltransferase/mannose-6-phosphate isomerase"/>
    <property type="match status" value="1"/>
</dbReference>
<feature type="domain" description="Mannose-6-phosphate isomerase type II C-terminal" evidence="10">
    <location>
        <begin position="366"/>
        <end position="480"/>
    </location>
</feature>
<feature type="domain" description="MannoseP isomerase/GMP-like beta-helix" evidence="11">
    <location>
        <begin position="308"/>
        <end position="362"/>
    </location>
</feature>
<evidence type="ECO:0000259" key="11">
    <source>
        <dbReference type="Pfam" id="PF22640"/>
    </source>
</evidence>
<dbReference type="InterPro" id="IPR054566">
    <property type="entry name" value="ManC/GMP-like_b-helix"/>
</dbReference>
<accession>A0A7Z7HPQ9</accession>
<dbReference type="FunFam" id="3.90.550.10:FF:000046">
    <property type="entry name" value="Mannose-1-phosphate guanylyltransferase (GDP)"/>
    <property type="match status" value="1"/>
</dbReference>
<dbReference type="Gene3D" id="2.60.120.10">
    <property type="entry name" value="Jelly Rolls"/>
    <property type="match status" value="1"/>
</dbReference>
<feature type="domain" description="Nucleotidyl transferase" evidence="9">
    <location>
        <begin position="10"/>
        <end position="296"/>
    </location>
</feature>
<evidence type="ECO:0000256" key="6">
    <source>
        <dbReference type="ARBA" id="ARBA00023134"/>
    </source>
</evidence>
<evidence type="ECO:0000259" key="10">
    <source>
        <dbReference type="Pfam" id="PF01050"/>
    </source>
</evidence>
<keyword evidence="5" id="KW-0547">Nucleotide-binding</keyword>
<dbReference type="InterPro" id="IPR051161">
    <property type="entry name" value="Mannose-6P_isomerase_type2"/>
</dbReference>
<comment type="catalytic activity">
    <reaction evidence="7">
        <text>alpha-D-mannose 1-phosphate + GTP + H(+) = GDP-alpha-D-mannose + diphosphate</text>
        <dbReference type="Rhea" id="RHEA:15229"/>
        <dbReference type="ChEBI" id="CHEBI:15378"/>
        <dbReference type="ChEBI" id="CHEBI:33019"/>
        <dbReference type="ChEBI" id="CHEBI:37565"/>
        <dbReference type="ChEBI" id="CHEBI:57527"/>
        <dbReference type="ChEBI" id="CHEBI:58409"/>
        <dbReference type="EC" id="2.7.7.13"/>
    </reaction>
</comment>
<dbReference type="AlphaFoldDB" id="A0A7Z7HPQ9"/>
<dbReference type="InterPro" id="IPR005835">
    <property type="entry name" value="NTP_transferase_dom"/>
</dbReference>
<keyword evidence="13" id="KW-1185">Reference proteome</keyword>
<dbReference type="EMBL" id="LT837803">
    <property type="protein sequence ID" value="SMB22452.1"/>
    <property type="molecule type" value="Genomic_DNA"/>
</dbReference>
<dbReference type="GO" id="GO:0000271">
    <property type="term" value="P:polysaccharide biosynthetic process"/>
    <property type="evidence" value="ECO:0007669"/>
    <property type="project" value="InterPro"/>
</dbReference>
<evidence type="ECO:0000256" key="8">
    <source>
        <dbReference type="RuleBase" id="RU004190"/>
    </source>
</evidence>
<dbReference type="Pfam" id="PF01050">
    <property type="entry name" value="MannoseP_isomer"/>
    <property type="match status" value="1"/>
</dbReference>
<reference evidence="12" key="1">
    <citation type="submission" date="2017-03" db="EMBL/GenBank/DDBJ databases">
        <authorList>
            <consortium name="AG Boll"/>
        </authorList>
    </citation>
    <scope>NUCLEOTIDE SEQUENCE [LARGE SCALE GENOMIC DNA]</scope>
    <source>
        <strain evidence="12">Chol</strain>
    </source>
</reference>
<dbReference type="InterPro" id="IPR014710">
    <property type="entry name" value="RmlC-like_jellyroll"/>
</dbReference>
<evidence type="ECO:0000256" key="5">
    <source>
        <dbReference type="ARBA" id="ARBA00022741"/>
    </source>
</evidence>
<dbReference type="Pfam" id="PF00483">
    <property type="entry name" value="NTP_transferase"/>
    <property type="match status" value="1"/>
</dbReference>
<dbReference type="GO" id="GO:0009298">
    <property type="term" value="P:GDP-mannose biosynthetic process"/>
    <property type="evidence" value="ECO:0007669"/>
    <property type="project" value="TreeGrafter"/>
</dbReference>
<proteinExistence type="inferred from homology"/>
<dbReference type="Proteomes" id="UP000242886">
    <property type="component" value="Chromosome SDENCHOL"/>
</dbReference>
<evidence type="ECO:0000313" key="12">
    <source>
        <dbReference type="EMBL" id="SMB22452.1"/>
    </source>
</evidence>
<evidence type="ECO:0000256" key="4">
    <source>
        <dbReference type="ARBA" id="ARBA00022695"/>
    </source>
</evidence>
<dbReference type="InterPro" id="IPR049577">
    <property type="entry name" value="GMPP_N"/>
</dbReference>
<keyword evidence="4 12" id="KW-0548">Nucleotidyltransferase</keyword>
<dbReference type="SUPFAM" id="SSF51182">
    <property type="entry name" value="RmlC-like cupins"/>
    <property type="match status" value="1"/>
</dbReference>
<evidence type="ECO:0000256" key="7">
    <source>
        <dbReference type="ARBA" id="ARBA00047343"/>
    </source>
</evidence>